<keyword evidence="2" id="KW-0204">Cytolysis</keyword>
<proteinExistence type="inferred from homology"/>
<dbReference type="RefSeq" id="WP_136959043.1">
    <property type="nucleotide sequence ID" value="NZ_CP039690.1"/>
</dbReference>
<dbReference type="Proteomes" id="UP000298781">
    <property type="component" value="Chromosome"/>
</dbReference>
<dbReference type="GO" id="GO:0005737">
    <property type="term" value="C:cytoplasm"/>
    <property type="evidence" value="ECO:0007669"/>
    <property type="project" value="UniProtKB-SubCell"/>
</dbReference>
<dbReference type="GO" id="GO:0016746">
    <property type="term" value="F:acyltransferase activity"/>
    <property type="evidence" value="ECO:0007669"/>
    <property type="project" value="UniProtKB-UniRule"/>
</dbReference>
<dbReference type="GO" id="GO:0031640">
    <property type="term" value="P:killing of cells of another organism"/>
    <property type="evidence" value="ECO:0007669"/>
    <property type="project" value="UniProtKB-KW"/>
</dbReference>
<comment type="function">
    <text evidence="2">Involved in fatty acylation of protoxin at internal lysine residues, thereby converting it to the active toxin.</text>
</comment>
<keyword evidence="2" id="KW-0963">Cytoplasm</keyword>
<dbReference type="OrthoDB" id="5431564at2"/>
<dbReference type="EMBL" id="CP039690">
    <property type="protein sequence ID" value="QCI63586.1"/>
    <property type="molecule type" value="Genomic_DNA"/>
</dbReference>
<organism evidence="4 5">
    <name type="scientific">Phreatobacter stygius</name>
    <dbReference type="NCBI Taxonomy" id="1940610"/>
    <lineage>
        <taxon>Bacteria</taxon>
        <taxon>Pseudomonadati</taxon>
        <taxon>Pseudomonadota</taxon>
        <taxon>Alphaproteobacteria</taxon>
        <taxon>Hyphomicrobiales</taxon>
        <taxon>Phreatobacteraceae</taxon>
        <taxon>Phreatobacter</taxon>
    </lineage>
</organism>
<dbReference type="Pfam" id="PF02794">
    <property type="entry name" value="HlyC"/>
    <property type="match status" value="1"/>
</dbReference>
<dbReference type="InterPro" id="IPR003996">
    <property type="entry name" value="RTX_toxin-activating_protC_bac"/>
</dbReference>
<keyword evidence="2 4" id="KW-0808">Transferase</keyword>
<dbReference type="AlphaFoldDB" id="A0A4D7B230"/>
<dbReference type="GO" id="GO:0009404">
    <property type="term" value="P:toxin metabolic process"/>
    <property type="evidence" value="ECO:0007669"/>
    <property type="project" value="UniProtKB-UniRule"/>
</dbReference>
<evidence type="ECO:0000313" key="4">
    <source>
        <dbReference type="EMBL" id="QCI63586.1"/>
    </source>
</evidence>
<gene>
    <name evidence="4" type="ORF">E8M01_04625</name>
</gene>
<keyword evidence="5" id="KW-1185">Reference proteome</keyword>
<dbReference type="EC" id="2.3.1.-" evidence="2"/>
<comment type="subcellular location">
    <subcellularLocation>
        <location evidence="2">Cytoplasm</location>
    </subcellularLocation>
</comment>
<keyword evidence="2 4" id="KW-0012">Acyltransferase</keyword>
<feature type="region of interest" description="Disordered" evidence="3">
    <location>
        <begin position="23"/>
        <end position="61"/>
    </location>
</feature>
<evidence type="ECO:0000256" key="1">
    <source>
        <dbReference type="ARBA" id="ARBA00005686"/>
    </source>
</evidence>
<dbReference type="KEGG" id="pstg:E8M01_04625"/>
<evidence type="ECO:0000313" key="5">
    <source>
        <dbReference type="Proteomes" id="UP000298781"/>
    </source>
</evidence>
<accession>A0A4D7B230</accession>
<evidence type="ECO:0000256" key="3">
    <source>
        <dbReference type="SAM" id="MobiDB-lite"/>
    </source>
</evidence>
<sequence length="190" mass="20928">MTAKLVPWLSVVVNSLQGYVVPASDKKRAQGRRKSAPTDRNGKPGINAEAPNPPRSAPGYTPEQIAQLDAEAQERGAQKSVAAILGEIVWLMTQSPKHKHYQLADLEWLVMPPVLLRQFKLYYDPHSTPVAVDLIAKVDEATAARLDAGVPTMRPQDWASGLKERLVERISLQSPEGGQSPKQLHVMKKI</sequence>
<evidence type="ECO:0000256" key="2">
    <source>
        <dbReference type="RuleBase" id="RU368102"/>
    </source>
</evidence>
<comment type="similarity">
    <text evidence="1 2">Belongs to the RTX toxin acyltransferase family.</text>
</comment>
<reference evidence="4 5" key="1">
    <citation type="submission" date="2019-04" db="EMBL/GenBank/DDBJ databases">
        <title>Phreatobacter aquaticus sp. nov.</title>
        <authorList>
            <person name="Choi A."/>
        </authorList>
    </citation>
    <scope>NUCLEOTIDE SEQUENCE [LARGE SCALE GENOMIC DNA]</scope>
    <source>
        <strain evidence="4 5">KCTC 52518</strain>
    </source>
</reference>
<protein>
    <recommendedName>
        <fullName evidence="2">RTX toxin-activating lysine-acyltransferase</fullName>
        <ecNumber evidence="2">2.3.1.-</ecNumber>
    </recommendedName>
</protein>
<name>A0A4D7B230_9HYPH</name>